<dbReference type="Proteomes" id="UP000316008">
    <property type="component" value="Unassembled WGS sequence"/>
</dbReference>
<comment type="caution">
    <text evidence="2">The sequence shown here is derived from an EMBL/GenBank/DDBJ whole genome shotgun (WGS) entry which is preliminary data.</text>
</comment>
<feature type="transmembrane region" description="Helical" evidence="1">
    <location>
        <begin position="103"/>
        <end position="130"/>
    </location>
</feature>
<keyword evidence="1" id="KW-1133">Transmembrane helix</keyword>
<keyword evidence="1" id="KW-0812">Transmembrane</keyword>
<evidence type="ECO:0000313" key="3">
    <source>
        <dbReference type="Proteomes" id="UP000316008"/>
    </source>
</evidence>
<protein>
    <submittedName>
        <fullName evidence="2">DUF1361 domain-containing protein</fullName>
    </submittedName>
</protein>
<organism evidence="2 3">
    <name type="scientific">Fluviicola chungangensis</name>
    <dbReference type="NCBI Taxonomy" id="2597671"/>
    <lineage>
        <taxon>Bacteria</taxon>
        <taxon>Pseudomonadati</taxon>
        <taxon>Bacteroidota</taxon>
        <taxon>Flavobacteriia</taxon>
        <taxon>Flavobacteriales</taxon>
        <taxon>Crocinitomicaceae</taxon>
        <taxon>Fluviicola</taxon>
    </lineage>
</organism>
<gene>
    <name evidence="2" type="ORF">FO442_11605</name>
</gene>
<keyword evidence="1" id="KW-0472">Membrane</keyword>
<keyword evidence="3" id="KW-1185">Reference proteome</keyword>
<evidence type="ECO:0000313" key="2">
    <source>
        <dbReference type="EMBL" id="TSJ42406.1"/>
    </source>
</evidence>
<dbReference type="EMBL" id="VLPL01000005">
    <property type="protein sequence ID" value="TSJ42406.1"/>
    <property type="molecule type" value="Genomic_DNA"/>
</dbReference>
<sequence>MYKQLIKINQFQISLFMGVLSLFCFALSLFRVEFSGTKHFLFLNWNLFLAFIPWFLTMLLSMSPNLQKSRLAVFGMLGIWLLFFPNASYILTDLFHLSHHSSMPIWFDLVLILSFAWTGLLYGFLSLWNLEELMEQFLSKKVITTLSVFLLFVSGFGIYIGRYLRWNSWDILHQPVRLMGDVGDRIINPFDHTRTWGVTIFMGLFLTMIYFTFRFLKRNRFN</sequence>
<dbReference type="InterPro" id="IPR009793">
    <property type="entry name" value="DUF1361"/>
</dbReference>
<dbReference type="OrthoDB" id="4540541at2"/>
<reference evidence="2 3" key="1">
    <citation type="submission" date="2019-07" db="EMBL/GenBank/DDBJ databases">
        <authorList>
            <person name="Huq M.A."/>
        </authorList>
    </citation>
    <scope>NUCLEOTIDE SEQUENCE [LARGE SCALE GENOMIC DNA]</scope>
    <source>
        <strain evidence="2 3">MAH-3</strain>
    </source>
</reference>
<dbReference type="Pfam" id="PF07099">
    <property type="entry name" value="DUF1361"/>
    <property type="match status" value="1"/>
</dbReference>
<feature type="transmembrane region" description="Helical" evidence="1">
    <location>
        <begin position="12"/>
        <end position="30"/>
    </location>
</feature>
<proteinExistence type="predicted"/>
<evidence type="ECO:0000256" key="1">
    <source>
        <dbReference type="SAM" id="Phobius"/>
    </source>
</evidence>
<name>A0A556MR44_9FLAO</name>
<accession>A0A556MR44</accession>
<feature type="transmembrane region" description="Helical" evidence="1">
    <location>
        <begin position="72"/>
        <end position="91"/>
    </location>
</feature>
<dbReference type="RefSeq" id="WP_144333361.1">
    <property type="nucleotide sequence ID" value="NZ_VLPL01000005.1"/>
</dbReference>
<feature type="transmembrane region" description="Helical" evidence="1">
    <location>
        <begin position="142"/>
        <end position="160"/>
    </location>
</feature>
<dbReference type="AlphaFoldDB" id="A0A556MR44"/>
<feature type="transmembrane region" description="Helical" evidence="1">
    <location>
        <begin position="42"/>
        <end position="60"/>
    </location>
</feature>
<feature type="transmembrane region" description="Helical" evidence="1">
    <location>
        <begin position="196"/>
        <end position="216"/>
    </location>
</feature>